<name>A0A3P1X239_9ACTN</name>
<comment type="similarity">
    <text evidence="1">Belongs to the NAD(P)-dependent epimerase/dehydratase family. SDR39U1 subfamily.</text>
</comment>
<dbReference type="InterPro" id="IPR013549">
    <property type="entry name" value="DUF1731"/>
</dbReference>
<dbReference type="SUPFAM" id="SSF55961">
    <property type="entry name" value="Bet v1-like"/>
    <property type="match status" value="1"/>
</dbReference>
<dbReference type="OrthoDB" id="9801773at2"/>
<sequence>MRTFEIRTRLPHPARDVFAWHARPGALTRLSPAWAMRVVAEASPPLQPGTVARLRAGVPLTRGLVRLPFASRMEAGPQPMSFVDRMVRGPFRRWEHTHLFLGDDECELVDHIRWEAPFWMPRRLVNRTLAATFDARAARLRSELDHAAELTARFPGGLRVLMGGASGLVGTQVAALLTTLGHEVRRLVRRDPRSGEARWDPDRGELDPADVAWADAVVHLGGATIGRRFTAQGKRLILQSRVDSTRLLAEAIVALPEADRPGVFVCSSATGFYGARRPGEDLTEDSTSGEGFLAEVCRAWEREAARVEEVGVRRVSVRSGVVASTLGGTLPLQLPLFLLGLGGTLGDPRAHLPWVSLDDAARAYLRAVVDPALHGPVNAVAPEPVTQAEYAATLARLCRRPAWLPVPRFGPRLLLGREGAEELAFADQRVVPARLTEVGFRFSHPHLAQALAETTGLTASGPSGTGRC</sequence>
<dbReference type="PANTHER" id="PTHR11092">
    <property type="entry name" value="SUGAR NUCLEOTIDE EPIMERASE RELATED"/>
    <property type="match status" value="1"/>
</dbReference>
<dbReference type="Gene3D" id="3.40.50.720">
    <property type="entry name" value="NAD(P)-binding Rossmann-like Domain"/>
    <property type="match status" value="1"/>
</dbReference>
<gene>
    <name evidence="4" type="ORF">EII35_03485</name>
</gene>
<dbReference type="SUPFAM" id="SSF51735">
    <property type="entry name" value="NAD(P)-binding Rossmann-fold domains"/>
    <property type="match status" value="1"/>
</dbReference>
<dbReference type="NCBIfam" id="TIGR01777">
    <property type="entry name" value="yfcH"/>
    <property type="match status" value="1"/>
</dbReference>
<reference evidence="4 5" key="1">
    <citation type="submission" date="2018-11" db="EMBL/GenBank/DDBJ databases">
        <title>Genomes From Bacteria Associated with the Canine Oral Cavity: a Test Case for Automated Genome-Based Taxonomic Assignment.</title>
        <authorList>
            <person name="Coil D.A."/>
            <person name="Jospin G."/>
            <person name="Darling A.E."/>
            <person name="Wallis C."/>
            <person name="Davis I.J."/>
            <person name="Harris S."/>
            <person name="Eisen J.A."/>
            <person name="Holcombe L.J."/>
            <person name="O'Flynn C."/>
        </authorList>
    </citation>
    <scope>NUCLEOTIDE SEQUENCE [LARGE SCALE GENOMIC DNA]</scope>
    <source>
        <strain evidence="4 5">OH2822_COT-296</strain>
    </source>
</reference>
<dbReference type="InterPro" id="IPR010099">
    <property type="entry name" value="SDR39U1"/>
</dbReference>
<dbReference type="Proteomes" id="UP000280935">
    <property type="component" value="Unassembled WGS sequence"/>
</dbReference>
<evidence type="ECO:0000313" key="4">
    <source>
        <dbReference type="EMBL" id="RRD50803.1"/>
    </source>
</evidence>
<dbReference type="InterPro" id="IPR001509">
    <property type="entry name" value="Epimerase_deHydtase"/>
</dbReference>
<evidence type="ECO:0000259" key="2">
    <source>
        <dbReference type="Pfam" id="PF01370"/>
    </source>
</evidence>
<dbReference type="EMBL" id="RQYT01000004">
    <property type="protein sequence ID" value="RRD50803.1"/>
    <property type="molecule type" value="Genomic_DNA"/>
</dbReference>
<protein>
    <submittedName>
        <fullName evidence="4">TIGR01777 family protein</fullName>
    </submittedName>
</protein>
<dbReference type="AlphaFoldDB" id="A0A3P1X239"/>
<evidence type="ECO:0000259" key="3">
    <source>
        <dbReference type="Pfam" id="PF08338"/>
    </source>
</evidence>
<dbReference type="Pfam" id="PF08338">
    <property type="entry name" value="DUF1731"/>
    <property type="match status" value="1"/>
</dbReference>
<dbReference type="InterPro" id="IPR023393">
    <property type="entry name" value="START-like_dom_sf"/>
</dbReference>
<feature type="domain" description="NAD-dependent epimerase/dehydratase" evidence="2">
    <location>
        <begin position="160"/>
        <end position="370"/>
    </location>
</feature>
<dbReference type="Pfam" id="PF01370">
    <property type="entry name" value="Epimerase"/>
    <property type="match status" value="1"/>
</dbReference>
<dbReference type="Gene3D" id="3.30.530.20">
    <property type="match status" value="1"/>
</dbReference>
<organism evidence="4 5">
    <name type="scientific">Arachnia propionica</name>
    <dbReference type="NCBI Taxonomy" id="1750"/>
    <lineage>
        <taxon>Bacteria</taxon>
        <taxon>Bacillati</taxon>
        <taxon>Actinomycetota</taxon>
        <taxon>Actinomycetes</taxon>
        <taxon>Propionibacteriales</taxon>
        <taxon>Propionibacteriaceae</taxon>
        <taxon>Arachnia</taxon>
    </lineage>
</organism>
<feature type="domain" description="DUF1731" evidence="3">
    <location>
        <begin position="406"/>
        <end position="453"/>
    </location>
</feature>
<comment type="caution">
    <text evidence="4">The sequence shown here is derived from an EMBL/GenBank/DDBJ whole genome shotgun (WGS) entry which is preliminary data.</text>
</comment>
<evidence type="ECO:0000313" key="5">
    <source>
        <dbReference type="Proteomes" id="UP000280935"/>
    </source>
</evidence>
<dbReference type="InterPro" id="IPR036291">
    <property type="entry name" value="NAD(P)-bd_dom_sf"/>
</dbReference>
<dbReference type="PANTHER" id="PTHR11092:SF0">
    <property type="entry name" value="EPIMERASE FAMILY PROTEIN SDR39U1"/>
    <property type="match status" value="1"/>
</dbReference>
<accession>A0A3P1X239</accession>
<evidence type="ECO:0000256" key="1">
    <source>
        <dbReference type="ARBA" id="ARBA00009353"/>
    </source>
</evidence>
<dbReference type="RefSeq" id="WP_125227075.1">
    <property type="nucleotide sequence ID" value="NZ_RQYT01000004.1"/>
</dbReference>
<proteinExistence type="inferred from homology"/>